<evidence type="ECO:0000259" key="1">
    <source>
        <dbReference type="Pfam" id="PF14311"/>
    </source>
</evidence>
<sequence>MVFWLCPKGHDYEQRIDRRAAGYQCSICSRRRLVSGTNDVATEHPNLVKEWHPYLNYPKKPNEIFPGTEKYYWKCKAAGHKTHQSIPHRLKSKGCTECRPEERILAR</sequence>
<dbReference type="InterPro" id="IPR025487">
    <property type="entry name" value="DUF4379"/>
</dbReference>
<reference evidence="2 3" key="1">
    <citation type="submission" date="2020-07" db="EMBL/GenBank/DDBJ databases">
        <title>Sequencing the genomes of 1000 actinobacteria strains.</title>
        <authorList>
            <person name="Klenk H.-P."/>
        </authorList>
    </citation>
    <scope>NUCLEOTIDE SEQUENCE [LARGE SCALE GENOMIC DNA]</scope>
    <source>
        <strain evidence="2 3">DSM 23871</strain>
    </source>
</reference>
<comment type="caution">
    <text evidence="2">The sequence shown here is derived from an EMBL/GenBank/DDBJ whole genome shotgun (WGS) entry which is preliminary data.</text>
</comment>
<feature type="domain" description="Treble clef zinc finger" evidence="1">
    <location>
        <begin position="2"/>
        <end position="31"/>
    </location>
</feature>
<dbReference type="Proteomes" id="UP000589620">
    <property type="component" value="Unassembled WGS sequence"/>
</dbReference>
<protein>
    <recommendedName>
        <fullName evidence="1">Treble clef zinc finger domain-containing protein</fullName>
    </recommendedName>
</protein>
<dbReference type="Pfam" id="PF14311">
    <property type="entry name" value="DUF4379"/>
    <property type="match status" value="2"/>
</dbReference>
<evidence type="ECO:0000313" key="3">
    <source>
        <dbReference type="Proteomes" id="UP000589620"/>
    </source>
</evidence>
<keyword evidence="3" id="KW-1185">Reference proteome</keyword>
<proteinExistence type="predicted"/>
<evidence type="ECO:0000313" key="2">
    <source>
        <dbReference type="EMBL" id="NYD74957.1"/>
    </source>
</evidence>
<dbReference type="AlphaFoldDB" id="A0A852T1C9"/>
<feature type="domain" description="Treble clef zinc finger" evidence="1">
    <location>
        <begin position="47"/>
        <end position="100"/>
    </location>
</feature>
<name>A0A852T1C9_9MICO</name>
<dbReference type="EMBL" id="JACCBJ010000001">
    <property type="protein sequence ID" value="NYD74957.1"/>
    <property type="molecule type" value="Genomic_DNA"/>
</dbReference>
<gene>
    <name evidence="2" type="ORF">BJ963_002476</name>
</gene>
<organism evidence="2 3">
    <name type="scientific">Leifsonia soli</name>
    <dbReference type="NCBI Taxonomy" id="582665"/>
    <lineage>
        <taxon>Bacteria</taxon>
        <taxon>Bacillati</taxon>
        <taxon>Actinomycetota</taxon>
        <taxon>Actinomycetes</taxon>
        <taxon>Micrococcales</taxon>
        <taxon>Microbacteriaceae</taxon>
        <taxon>Leifsonia</taxon>
    </lineage>
</organism>
<accession>A0A852T1C9</accession>